<feature type="region of interest" description="Disordered" evidence="16">
    <location>
        <begin position="238"/>
        <end position="281"/>
    </location>
</feature>
<dbReference type="InterPro" id="IPR035971">
    <property type="entry name" value="CBD_sf"/>
</dbReference>
<keyword evidence="6 15" id="KW-0136">Cellulose degradation</keyword>
<dbReference type="Gene3D" id="2.70.50.70">
    <property type="match status" value="1"/>
</dbReference>
<dbReference type="EMBL" id="ML975244">
    <property type="protein sequence ID" value="KAF1839685.1"/>
    <property type="molecule type" value="Genomic_DNA"/>
</dbReference>
<dbReference type="PANTHER" id="PTHR33353">
    <property type="entry name" value="PUTATIVE (AFU_ORTHOLOGUE AFUA_1G12560)-RELATED"/>
    <property type="match status" value="1"/>
</dbReference>
<dbReference type="GO" id="GO:0005576">
    <property type="term" value="C:extracellular region"/>
    <property type="evidence" value="ECO:0007669"/>
    <property type="project" value="UniProtKB-SubCell"/>
</dbReference>
<evidence type="ECO:0000256" key="10">
    <source>
        <dbReference type="ARBA" id="ARBA00023157"/>
    </source>
</evidence>
<dbReference type="InterPro" id="IPR005103">
    <property type="entry name" value="AA9_LPMO"/>
</dbReference>
<evidence type="ECO:0000256" key="11">
    <source>
        <dbReference type="ARBA" id="ARBA00023277"/>
    </source>
</evidence>
<evidence type="ECO:0000256" key="2">
    <source>
        <dbReference type="ARBA" id="ARBA00004613"/>
    </source>
</evidence>
<comment type="similarity">
    <text evidence="13">Belongs to the polysaccharide monooxygenase AA9 family.</text>
</comment>
<evidence type="ECO:0000256" key="13">
    <source>
        <dbReference type="ARBA" id="ARBA00044502"/>
    </source>
</evidence>
<evidence type="ECO:0000259" key="18">
    <source>
        <dbReference type="PROSITE" id="PS51164"/>
    </source>
</evidence>
<evidence type="ECO:0000313" key="20">
    <source>
        <dbReference type="Proteomes" id="UP000800040"/>
    </source>
</evidence>
<evidence type="ECO:0000256" key="6">
    <source>
        <dbReference type="ARBA" id="ARBA00023001"/>
    </source>
</evidence>
<dbReference type="Pfam" id="PF03443">
    <property type="entry name" value="AA9"/>
    <property type="match status" value="1"/>
</dbReference>
<evidence type="ECO:0000256" key="9">
    <source>
        <dbReference type="ARBA" id="ARBA00023033"/>
    </source>
</evidence>
<accession>A0A6A5KMD8</accession>
<comment type="cofactor">
    <cofactor evidence="1">
        <name>Cu(2+)</name>
        <dbReference type="ChEBI" id="CHEBI:29036"/>
    </cofactor>
</comment>
<comment type="subcellular location">
    <subcellularLocation>
        <location evidence="2 15">Secreted</location>
    </subcellularLocation>
</comment>
<keyword evidence="3 15" id="KW-0964">Secreted</keyword>
<keyword evidence="5 17" id="KW-0732">Signal</keyword>
<keyword evidence="10 15" id="KW-1015">Disulfide bond</keyword>
<keyword evidence="8" id="KW-0186">Copper</keyword>
<name>A0A6A5KMD8_9PLEO</name>
<evidence type="ECO:0000256" key="15">
    <source>
        <dbReference type="RuleBase" id="RU368122"/>
    </source>
</evidence>
<dbReference type="CDD" id="cd21175">
    <property type="entry name" value="LPMO_AA9"/>
    <property type="match status" value="1"/>
</dbReference>
<evidence type="ECO:0000313" key="19">
    <source>
        <dbReference type="EMBL" id="KAF1839685.1"/>
    </source>
</evidence>
<dbReference type="GO" id="GO:0004497">
    <property type="term" value="F:monooxygenase activity"/>
    <property type="evidence" value="ECO:0007669"/>
    <property type="project" value="UniProtKB-KW"/>
</dbReference>
<keyword evidence="9" id="KW-0503">Monooxygenase</keyword>
<comment type="domain">
    <text evidence="15">Has a modular structure: an endo-beta-1,4-glucanase catalytic module at the N-terminus, a linker rich in serines and threonines, and a C-terminal carbohydrate-binding module (CBM).</text>
</comment>
<dbReference type="InterPro" id="IPR000254">
    <property type="entry name" value="CBD"/>
</dbReference>
<evidence type="ECO:0000256" key="7">
    <source>
        <dbReference type="ARBA" id="ARBA00023002"/>
    </source>
</evidence>
<dbReference type="GO" id="GO:0046872">
    <property type="term" value="F:metal ion binding"/>
    <property type="evidence" value="ECO:0007669"/>
    <property type="project" value="UniProtKB-KW"/>
</dbReference>
<dbReference type="GO" id="GO:0008810">
    <property type="term" value="F:cellulase activity"/>
    <property type="evidence" value="ECO:0007669"/>
    <property type="project" value="UniProtKB-UniRule"/>
</dbReference>
<evidence type="ECO:0000256" key="8">
    <source>
        <dbReference type="ARBA" id="ARBA00023008"/>
    </source>
</evidence>
<feature type="chain" id="PRO_5025661053" description="AA9 family lytic polysaccharide monooxygenase" evidence="17">
    <location>
        <begin position="20"/>
        <end position="332"/>
    </location>
</feature>
<keyword evidence="20" id="KW-1185">Reference proteome</keyword>
<evidence type="ECO:0000256" key="14">
    <source>
        <dbReference type="ARBA" id="ARBA00045077"/>
    </source>
</evidence>
<sequence>MKASIFALAVASGAQLAAAHTTVYNILVNGKDQGLGNVQGGYIDSPPNNNPVVDVTSKAMECNVANIKASRSVAVNGGDEITVEWHHNSNAASDDIIDGSHKGPITVYLSKAGATKSWTKIAEDGWDGKSWAVDKLIAGSYTGKPGQHKFKLPKVAPGEYIIRPEIIALHEGDRVAGAQFYQECIHVKVGGSGTTALPAGVPIPGYLSANTPGVLFNIYGGFSSYPIPGPKLWNGAGAAAPAPAPAVPTTTAKPVARPTTTTTKPAPRPTTTKPAAAPAKTTLATVAKPAPTAGGAVAQKYAQCGGIGFKGPTKCASGSKCVKQNDWYSQCV</sequence>
<dbReference type="PROSITE" id="PS00562">
    <property type="entry name" value="CBM1_1"/>
    <property type="match status" value="1"/>
</dbReference>
<keyword evidence="12 15" id="KW-0624">Polysaccharide degradation</keyword>
<dbReference type="InterPro" id="IPR049892">
    <property type="entry name" value="AA9"/>
</dbReference>
<comment type="function">
    <text evidence="15">Lytic polysaccharide monooxygenase (LMPO) that depolymerizes crystalline and amorphous polysaccharides via the oxidation of scissile alpha- or beta-(1-4)-glycosidic bonds, yielding C1 and/or C4 oxidation products. Catalysis by LPMOs requires the reduction of the active-site copper from Cu(II) to Cu(I) by a reducing agent and H(2)O(2) or O(2) as a cosubstrate.</text>
</comment>
<evidence type="ECO:0000256" key="1">
    <source>
        <dbReference type="ARBA" id="ARBA00001973"/>
    </source>
</evidence>
<organism evidence="19 20">
    <name type="scientific">Decorospora gaudefroyi</name>
    <dbReference type="NCBI Taxonomy" id="184978"/>
    <lineage>
        <taxon>Eukaryota</taxon>
        <taxon>Fungi</taxon>
        <taxon>Dikarya</taxon>
        <taxon>Ascomycota</taxon>
        <taxon>Pezizomycotina</taxon>
        <taxon>Dothideomycetes</taxon>
        <taxon>Pleosporomycetidae</taxon>
        <taxon>Pleosporales</taxon>
        <taxon>Pleosporineae</taxon>
        <taxon>Pleosporaceae</taxon>
        <taxon>Decorospora</taxon>
    </lineage>
</organism>
<keyword evidence="11 15" id="KW-0119">Carbohydrate metabolism</keyword>
<dbReference type="GO" id="GO:0030248">
    <property type="term" value="F:cellulose binding"/>
    <property type="evidence" value="ECO:0007669"/>
    <property type="project" value="UniProtKB-UniRule"/>
</dbReference>
<evidence type="ECO:0000256" key="17">
    <source>
        <dbReference type="SAM" id="SignalP"/>
    </source>
</evidence>
<evidence type="ECO:0000256" key="5">
    <source>
        <dbReference type="ARBA" id="ARBA00022729"/>
    </source>
</evidence>
<dbReference type="PROSITE" id="PS51164">
    <property type="entry name" value="CBM1_2"/>
    <property type="match status" value="1"/>
</dbReference>
<dbReference type="SUPFAM" id="SSF57180">
    <property type="entry name" value="Cellulose-binding domain"/>
    <property type="match status" value="1"/>
</dbReference>
<dbReference type="Pfam" id="PF00734">
    <property type="entry name" value="CBM_1"/>
    <property type="match status" value="1"/>
</dbReference>
<dbReference type="GO" id="GO:0030245">
    <property type="term" value="P:cellulose catabolic process"/>
    <property type="evidence" value="ECO:0007669"/>
    <property type="project" value="UniProtKB-UniRule"/>
</dbReference>
<keyword evidence="4" id="KW-0479">Metal-binding</keyword>
<dbReference type="EC" id="1.14.99.56" evidence="15"/>
<evidence type="ECO:0000256" key="16">
    <source>
        <dbReference type="SAM" id="MobiDB-lite"/>
    </source>
</evidence>
<feature type="signal peptide" evidence="17">
    <location>
        <begin position="1"/>
        <end position="19"/>
    </location>
</feature>
<evidence type="ECO:0000256" key="12">
    <source>
        <dbReference type="ARBA" id="ARBA00023326"/>
    </source>
</evidence>
<keyword evidence="7" id="KW-0560">Oxidoreductase</keyword>
<dbReference type="OrthoDB" id="5558646at2759"/>
<protein>
    <recommendedName>
        <fullName evidence="15">AA9 family lytic polysaccharide monooxygenase</fullName>
        <ecNumber evidence="15">1.14.99.56</ecNumber>
    </recommendedName>
    <alternativeName>
        <fullName evidence="15">Endo-beta-1,4-glucanase</fullName>
    </alternativeName>
    <alternativeName>
        <fullName evidence="15">Glycosyl hydrolase 61 family protein</fullName>
    </alternativeName>
</protein>
<reference evidence="19" key="1">
    <citation type="submission" date="2020-01" db="EMBL/GenBank/DDBJ databases">
        <authorList>
            <consortium name="DOE Joint Genome Institute"/>
            <person name="Haridas S."/>
            <person name="Albert R."/>
            <person name="Binder M."/>
            <person name="Bloem J."/>
            <person name="Labutti K."/>
            <person name="Salamov A."/>
            <person name="Andreopoulos B."/>
            <person name="Baker S.E."/>
            <person name="Barry K."/>
            <person name="Bills G."/>
            <person name="Bluhm B.H."/>
            <person name="Cannon C."/>
            <person name="Castanera R."/>
            <person name="Culley D.E."/>
            <person name="Daum C."/>
            <person name="Ezra D."/>
            <person name="Gonzalez J.B."/>
            <person name="Henrissat B."/>
            <person name="Kuo A."/>
            <person name="Liang C."/>
            <person name="Lipzen A."/>
            <person name="Lutzoni F."/>
            <person name="Magnuson J."/>
            <person name="Mondo S."/>
            <person name="Nolan M."/>
            <person name="Ohm R."/>
            <person name="Pangilinan J."/>
            <person name="Park H.-J."/>
            <person name="Ramirez L."/>
            <person name="Alfaro M."/>
            <person name="Sun H."/>
            <person name="Tritt A."/>
            <person name="Yoshinaga Y."/>
            <person name="Zwiers L.-H."/>
            <person name="Turgeon B.G."/>
            <person name="Goodwin S.B."/>
            <person name="Spatafora J.W."/>
            <person name="Crous P.W."/>
            <person name="Grigoriev I.V."/>
        </authorList>
    </citation>
    <scope>NUCLEOTIDE SEQUENCE</scope>
    <source>
        <strain evidence="19">P77</strain>
    </source>
</reference>
<evidence type="ECO:0000256" key="4">
    <source>
        <dbReference type="ARBA" id="ARBA00022723"/>
    </source>
</evidence>
<gene>
    <name evidence="19" type="ORF">BDW02DRAFT_563739</name>
</gene>
<proteinExistence type="inferred from homology"/>
<comment type="catalytic activity">
    <reaction evidence="14 15">
        <text>[(1-&gt;4)-beta-D-glucosyl]n+m + reduced acceptor + O2 = 4-dehydro-beta-D-glucosyl-[(1-&gt;4)-beta-D-glucosyl]n-1 + [(1-&gt;4)-beta-D-glucosyl]m + acceptor + H2O.</text>
        <dbReference type="EC" id="1.14.99.56"/>
    </reaction>
</comment>
<dbReference type="PANTHER" id="PTHR33353:SF17">
    <property type="entry name" value="ENDO-BETA-1,4-GLUCANASE D"/>
    <property type="match status" value="1"/>
</dbReference>
<dbReference type="AlphaFoldDB" id="A0A6A5KMD8"/>
<dbReference type="SMART" id="SM00236">
    <property type="entry name" value="fCBD"/>
    <property type="match status" value="1"/>
</dbReference>
<feature type="compositionally biased region" description="Low complexity" evidence="16">
    <location>
        <begin position="247"/>
        <end position="281"/>
    </location>
</feature>
<dbReference type="Proteomes" id="UP000800040">
    <property type="component" value="Unassembled WGS sequence"/>
</dbReference>
<evidence type="ECO:0000256" key="3">
    <source>
        <dbReference type="ARBA" id="ARBA00022525"/>
    </source>
</evidence>
<feature type="domain" description="CBM1" evidence="18">
    <location>
        <begin position="296"/>
        <end position="332"/>
    </location>
</feature>